<gene>
    <name evidence="7" type="ORF">ACH49W_02160</name>
</gene>
<evidence type="ECO:0000313" key="7">
    <source>
        <dbReference type="EMBL" id="MFI2472158.1"/>
    </source>
</evidence>
<keyword evidence="3" id="KW-0479">Metal-binding</keyword>
<comment type="similarity">
    <text evidence="2">Belongs to the metallo-beta-lactamase superfamily.</text>
</comment>
<reference evidence="7 8" key="1">
    <citation type="submission" date="2024-10" db="EMBL/GenBank/DDBJ databases">
        <title>The Natural Products Discovery Center: Release of the First 8490 Sequenced Strains for Exploring Actinobacteria Biosynthetic Diversity.</title>
        <authorList>
            <person name="Kalkreuter E."/>
            <person name="Kautsar S.A."/>
            <person name="Yang D."/>
            <person name="Bader C.D."/>
            <person name="Teijaro C.N."/>
            <person name="Fluegel L."/>
            <person name="Davis C.M."/>
            <person name="Simpson J.R."/>
            <person name="Lauterbach L."/>
            <person name="Steele A.D."/>
            <person name="Gui C."/>
            <person name="Meng S."/>
            <person name="Li G."/>
            <person name="Viehrig K."/>
            <person name="Ye F."/>
            <person name="Su P."/>
            <person name="Kiefer A.F."/>
            <person name="Nichols A."/>
            <person name="Cepeda A.J."/>
            <person name="Yan W."/>
            <person name="Fan B."/>
            <person name="Jiang Y."/>
            <person name="Adhikari A."/>
            <person name="Zheng C.-J."/>
            <person name="Schuster L."/>
            <person name="Cowan T.M."/>
            <person name="Smanski M.J."/>
            <person name="Chevrette M.G."/>
            <person name="De Carvalho L.P.S."/>
            <person name="Shen B."/>
        </authorList>
    </citation>
    <scope>NUCLEOTIDE SEQUENCE [LARGE SCALE GENOMIC DNA]</scope>
    <source>
        <strain evidence="7 8">NPDC019275</strain>
    </source>
</reference>
<accession>A0ABW7WTJ2</accession>
<keyword evidence="8" id="KW-1185">Reference proteome</keyword>
<dbReference type="InterPro" id="IPR036866">
    <property type="entry name" value="RibonucZ/Hydroxyglut_hydro"/>
</dbReference>
<evidence type="ECO:0000256" key="4">
    <source>
        <dbReference type="ARBA" id="ARBA00022801"/>
    </source>
</evidence>
<sequence>MRIHHLNCGSMALSMVDHCLLIETDTGLVLVDTGYGLDCVRDPARMMGPARFSLGAKLLERETAVRQIEGLGYDPADVRDIVLTHLDLDHAGGLADFPDATVHVHGPELRAANSAKGLFDRLRYQQAQWAHRPKWLTNEIDGGAEWFGFRAVRDLPGLPPEILVVPLYGHTEGHVGVAVDTGDGWLLHAGDAFYVGSEVDPVHPRTPLIWQLMELRSLGSRDFRENRERLLELNRAHGGEITVFSSHDPDAFARLAGRG</sequence>
<evidence type="ECO:0000256" key="2">
    <source>
        <dbReference type="ARBA" id="ARBA00007749"/>
    </source>
</evidence>
<dbReference type="CDD" id="cd07742">
    <property type="entry name" value="metallo-hydrolase-like_MBL-fold"/>
    <property type="match status" value="1"/>
</dbReference>
<dbReference type="InterPro" id="IPR001279">
    <property type="entry name" value="Metallo-B-lactamas"/>
</dbReference>
<evidence type="ECO:0000313" key="8">
    <source>
        <dbReference type="Proteomes" id="UP001611415"/>
    </source>
</evidence>
<evidence type="ECO:0000256" key="5">
    <source>
        <dbReference type="ARBA" id="ARBA00022833"/>
    </source>
</evidence>
<dbReference type="SMART" id="SM00849">
    <property type="entry name" value="Lactamase_B"/>
    <property type="match status" value="1"/>
</dbReference>
<dbReference type="Gene3D" id="3.60.15.10">
    <property type="entry name" value="Ribonuclease Z/Hydroxyacylglutathione hydrolase-like"/>
    <property type="match status" value="1"/>
</dbReference>
<dbReference type="Proteomes" id="UP001611415">
    <property type="component" value="Unassembled WGS sequence"/>
</dbReference>
<keyword evidence="5" id="KW-0862">Zinc</keyword>
<dbReference type="PANTHER" id="PTHR42978">
    <property type="entry name" value="QUORUM-QUENCHING LACTONASE YTNP-RELATED-RELATED"/>
    <property type="match status" value="1"/>
</dbReference>
<comment type="caution">
    <text evidence="7">The sequence shown here is derived from an EMBL/GenBank/DDBJ whole genome shotgun (WGS) entry which is preliminary data.</text>
</comment>
<feature type="domain" description="Metallo-beta-lactamase" evidence="6">
    <location>
        <begin position="16"/>
        <end position="237"/>
    </location>
</feature>
<evidence type="ECO:0000259" key="6">
    <source>
        <dbReference type="SMART" id="SM00849"/>
    </source>
</evidence>
<keyword evidence="4" id="KW-0378">Hydrolase</keyword>
<dbReference type="RefSeq" id="WP_357400566.1">
    <property type="nucleotide sequence ID" value="NZ_JBEYCD010000001.1"/>
</dbReference>
<dbReference type="PANTHER" id="PTHR42978:SF7">
    <property type="entry name" value="METALLO-HYDROLASE RV2300C-RELATED"/>
    <property type="match status" value="1"/>
</dbReference>
<evidence type="ECO:0000256" key="1">
    <source>
        <dbReference type="ARBA" id="ARBA00001947"/>
    </source>
</evidence>
<proteinExistence type="inferred from homology"/>
<dbReference type="Pfam" id="PF00753">
    <property type="entry name" value="Lactamase_B"/>
    <property type="match status" value="1"/>
</dbReference>
<dbReference type="EMBL" id="JBIRYO010000001">
    <property type="protein sequence ID" value="MFI2472158.1"/>
    <property type="molecule type" value="Genomic_DNA"/>
</dbReference>
<name>A0ABW7WTJ2_9NOCA</name>
<dbReference type="SUPFAM" id="SSF56281">
    <property type="entry name" value="Metallo-hydrolase/oxidoreductase"/>
    <property type="match status" value="1"/>
</dbReference>
<organism evidence="7 8">
    <name type="scientific">Nocardia xishanensis</name>
    <dbReference type="NCBI Taxonomy" id="238964"/>
    <lineage>
        <taxon>Bacteria</taxon>
        <taxon>Bacillati</taxon>
        <taxon>Actinomycetota</taxon>
        <taxon>Actinomycetes</taxon>
        <taxon>Mycobacteriales</taxon>
        <taxon>Nocardiaceae</taxon>
        <taxon>Nocardia</taxon>
    </lineage>
</organism>
<comment type="cofactor">
    <cofactor evidence="1">
        <name>Zn(2+)</name>
        <dbReference type="ChEBI" id="CHEBI:29105"/>
    </cofactor>
</comment>
<dbReference type="InterPro" id="IPR051013">
    <property type="entry name" value="MBL_superfamily_lactonases"/>
</dbReference>
<protein>
    <submittedName>
        <fullName evidence="7">MBL fold metallo-hydrolase</fullName>
    </submittedName>
</protein>
<evidence type="ECO:0000256" key="3">
    <source>
        <dbReference type="ARBA" id="ARBA00022723"/>
    </source>
</evidence>